<proteinExistence type="predicted"/>
<dbReference type="EMBL" id="BONY01000041">
    <property type="protein sequence ID" value="GIH07895.1"/>
    <property type="molecule type" value="Genomic_DNA"/>
</dbReference>
<gene>
    <name evidence="2" type="ORF">Rhe02_59620</name>
</gene>
<organism evidence="2 3">
    <name type="scientific">Rhizocola hellebori</name>
    <dbReference type="NCBI Taxonomy" id="1392758"/>
    <lineage>
        <taxon>Bacteria</taxon>
        <taxon>Bacillati</taxon>
        <taxon>Actinomycetota</taxon>
        <taxon>Actinomycetes</taxon>
        <taxon>Micromonosporales</taxon>
        <taxon>Micromonosporaceae</taxon>
        <taxon>Rhizocola</taxon>
    </lineage>
</organism>
<comment type="caution">
    <text evidence="2">The sequence shown here is derived from an EMBL/GenBank/DDBJ whole genome shotgun (WGS) entry which is preliminary data.</text>
</comment>
<protein>
    <submittedName>
        <fullName evidence="2">Uncharacterized protein</fullName>
    </submittedName>
</protein>
<name>A0A8J3QE10_9ACTN</name>
<sequence length="197" mass="21326">MPMPTQLPVTWVSAGHGVPTVCARHGQPGTLRARTEFESAPAGWSYAFIPLGLLVFVLIRAATRKRIDAPVWYYCDSCRSMRRIRRLAWGVPAVLGAGLLVYALVEDPANPDPWLFISGALAGIAGYVGLLTTSLAAIARGRVSRDGQWIVVRRPDPAFAAAVEAALDHARSHPPVLPPPTRTHEQAAREIFGRTMG</sequence>
<evidence type="ECO:0000313" key="3">
    <source>
        <dbReference type="Proteomes" id="UP000612899"/>
    </source>
</evidence>
<keyword evidence="1" id="KW-0812">Transmembrane</keyword>
<evidence type="ECO:0000256" key="1">
    <source>
        <dbReference type="SAM" id="Phobius"/>
    </source>
</evidence>
<feature type="transmembrane region" description="Helical" evidence="1">
    <location>
        <begin position="87"/>
        <end position="105"/>
    </location>
</feature>
<reference evidence="2" key="1">
    <citation type="submission" date="2021-01" db="EMBL/GenBank/DDBJ databases">
        <title>Whole genome shotgun sequence of Rhizocola hellebori NBRC 109834.</title>
        <authorList>
            <person name="Komaki H."/>
            <person name="Tamura T."/>
        </authorList>
    </citation>
    <scope>NUCLEOTIDE SEQUENCE</scope>
    <source>
        <strain evidence="2">NBRC 109834</strain>
    </source>
</reference>
<dbReference type="Proteomes" id="UP000612899">
    <property type="component" value="Unassembled WGS sequence"/>
</dbReference>
<keyword evidence="3" id="KW-1185">Reference proteome</keyword>
<keyword evidence="1" id="KW-0472">Membrane</keyword>
<dbReference type="AlphaFoldDB" id="A0A8J3QE10"/>
<keyword evidence="1" id="KW-1133">Transmembrane helix</keyword>
<evidence type="ECO:0000313" key="2">
    <source>
        <dbReference type="EMBL" id="GIH07895.1"/>
    </source>
</evidence>
<accession>A0A8J3QE10</accession>
<feature type="transmembrane region" description="Helical" evidence="1">
    <location>
        <begin position="117"/>
        <end position="139"/>
    </location>
</feature>
<feature type="transmembrane region" description="Helical" evidence="1">
    <location>
        <begin position="44"/>
        <end position="63"/>
    </location>
</feature>